<keyword evidence="6" id="KW-0446">Lipid-binding</keyword>
<comment type="caution">
    <text evidence="10">The sequence shown here is derived from an EMBL/GenBank/DDBJ whole genome shotgun (WGS) entry which is preliminary data.</text>
</comment>
<reference evidence="10" key="1">
    <citation type="submission" date="2021-06" db="EMBL/GenBank/DDBJ databases">
        <authorList>
            <person name="Kallberg Y."/>
            <person name="Tangrot J."/>
            <person name="Rosling A."/>
        </authorList>
    </citation>
    <scope>NUCLEOTIDE SEQUENCE</scope>
    <source>
        <strain evidence="10">MT106</strain>
    </source>
</reference>
<evidence type="ECO:0000256" key="3">
    <source>
        <dbReference type="ARBA" id="ARBA00022787"/>
    </source>
</evidence>
<dbReference type="EMBL" id="CAJVPL010001531">
    <property type="protein sequence ID" value="CAG8575771.1"/>
    <property type="molecule type" value="Genomic_DNA"/>
</dbReference>
<gene>
    <name evidence="10" type="ORF">AGERDE_LOCUS7871</name>
</gene>
<dbReference type="Pfam" id="PF26544">
    <property type="entry name" value="Mdm12"/>
    <property type="match status" value="1"/>
</dbReference>
<evidence type="ECO:0000313" key="11">
    <source>
        <dbReference type="Proteomes" id="UP000789831"/>
    </source>
</evidence>
<evidence type="ECO:0000256" key="1">
    <source>
        <dbReference type="ARBA" id="ARBA00004370"/>
    </source>
</evidence>
<dbReference type="GO" id="GO:0007005">
    <property type="term" value="P:mitochondrion organization"/>
    <property type="evidence" value="ECO:0007669"/>
    <property type="project" value="InterPro"/>
</dbReference>
<dbReference type="PROSITE" id="PS51847">
    <property type="entry name" value="SMP"/>
    <property type="match status" value="1"/>
</dbReference>
<proteinExistence type="predicted"/>
<protein>
    <submittedName>
        <fullName evidence="10">5098_t:CDS:1</fullName>
    </submittedName>
</protein>
<dbReference type="AlphaFoldDB" id="A0A9N9G1V6"/>
<dbReference type="GO" id="GO:0015914">
    <property type="term" value="P:phospholipid transport"/>
    <property type="evidence" value="ECO:0007669"/>
    <property type="project" value="TreeGrafter"/>
</dbReference>
<evidence type="ECO:0000256" key="6">
    <source>
        <dbReference type="ARBA" id="ARBA00023121"/>
    </source>
</evidence>
<keyword evidence="11" id="KW-1185">Reference proteome</keyword>
<evidence type="ECO:0000256" key="2">
    <source>
        <dbReference type="ARBA" id="ARBA00022448"/>
    </source>
</evidence>
<feature type="domain" description="SMP-LTD" evidence="9">
    <location>
        <begin position="1"/>
        <end position="203"/>
    </location>
</feature>
<dbReference type="PANTHER" id="PTHR28204:SF1">
    <property type="entry name" value="MITOCHONDRIAL DISTRIBUTION AND MORPHOLOGY PROTEIN 12"/>
    <property type="match status" value="1"/>
</dbReference>
<keyword evidence="5" id="KW-0445">Lipid transport</keyword>
<evidence type="ECO:0000313" key="10">
    <source>
        <dbReference type="EMBL" id="CAG8575771.1"/>
    </source>
</evidence>
<evidence type="ECO:0000256" key="4">
    <source>
        <dbReference type="ARBA" id="ARBA00022824"/>
    </source>
</evidence>
<evidence type="ECO:0000256" key="8">
    <source>
        <dbReference type="ARBA" id="ARBA00023136"/>
    </source>
</evidence>
<dbReference type="GO" id="GO:0008289">
    <property type="term" value="F:lipid binding"/>
    <property type="evidence" value="ECO:0007669"/>
    <property type="project" value="UniProtKB-KW"/>
</dbReference>
<keyword evidence="2" id="KW-0813">Transport</keyword>
<organism evidence="10 11">
    <name type="scientific">Ambispora gerdemannii</name>
    <dbReference type="NCBI Taxonomy" id="144530"/>
    <lineage>
        <taxon>Eukaryota</taxon>
        <taxon>Fungi</taxon>
        <taxon>Fungi incertae sedis</taxon>
        <taxon>Mucoromycota</taxon>
        <taxon>Glomeromycotina</taxon>
        <taxon>Glomeromycetes</taxon>
        <taxon>Archaeosporales</taxon>
        <taxon>Ambisporaceae</taxon>
        <taxon>Ambispora</taxon>
    </lineage>
</organism>
<evidence type="ECO:0000256" key="5">
    <source>
        <dbReference type="ARBA" id="ARBA00023055"/>
    </source>
</evidence>
<sequence>MSFDISWEKLDQQVAQNVQDLLNNHFRNTNNKPSFMGDIEISEFDFGTMPPAIEIIDVTEPFPEFYLPDEEVEEARSETDLLGNEEAEQHFSELYHRTEEEEDIVLKKDTDAQVHISLSYQGNIRMTVSTELRMNYPNMMFMSLPIRLTVTGFNFSGDLSFHDYYYGESYFIVHYPCTTKGNKLESENVKFSQQYNNSYSLPY</sequence>
<evidence type="ECO:0000256" key="7">
    <source>
        <dbReference type="ARBA" id="ARBA00023128"/>
    </source>
</evidence>
<dbReference type="PANTHER" id="PTHR28204">
    <property type="entry name" value="MITOCHONDRIAL DISTRIBUTION AND MORPHOLOGY PROTEIN 12"/>
    <property type="match status" value="1"/>
</dbReference>
<evidence type="ECO:0000259" key="9">
    <source>
        <dbReference type="PROSITE" id="PS51847"/>
    </source>
</evidence>
<dbReference type="InterPro" id="IPR031468">
    <property type="entry name" value="SMP_LBD"/>
</dbReference>
<dbReference type="GO" id="GO:1990456">
    <property type="term" value="P:mitochondrion-endoplasmic reticulum membrane tethering"/>
    <property type="evidence" value="ECO:0007669"/>
    <property type="project" value="TreeGrafter"/>
</dbReference>
<keyword evidence="8" id="KW-0472">Membrane</keyword>
<keyword evidence="4" id="KW-0256">Endoplasmic reticulum</keyword>
<dbReference type="Proteomes" id="UP000789831">
    <property type="component" value="Unassembled WGS sequence"/>
</dbReference>
<accession>A0A9N9G1V6</accession>
<keyword evidence="7" id="KW-0496">Mitochondrion</keyword>
<comment type="subcellular location">
    <subcellularLocation>
        <location evidence="1">Membrane</location>
    </subcellularLocation>
</comment>
<keyword evidence="3" id="KW-1000">Mitochondrion outer membrane</keyword>
<dbReference type="GO" id="GO:0032865">
    <property type="term" value="C:ERMES complex"/>
    <property type="evidence" value="ECO:0007669"/>
    <property type="project" value="InterPro"/>
</dbReference>
<name>A0A9N9G1V6_9GLOM</name>
<dbReference type="InterPro" id="IPR027532">
    <property type="entry name" value="Mdm12"/>
</dbReference>
<dbReference type="OrthoDB" id="3356905at2759"/>